<evidence type="ECO:0000259" key="8">
    <source>
        <dbReference type="Pfam" id="PF13525"/>
    </source>
</evidence>
<keyword evidence="3 6" id="KW-0564">Palmitate</keyword>
<dbReference type="Pfam" id="PF13525">
    <property type="entry name" value="YfiO"/>
    <property type="match status" value="1"/>
</dbReference>
<keyword evidence="10" id="KW-1185">Reference proteome</keyword>
<accession>A0A1H6UCI6</accession>
<keyword evidence="1 6" id="KW-0732">Signal</keyword>
<evidence type="ECO:0000256" key="4">
    <source>
        <dbReference type="ARBA" id="ARBA00023237"/>
    </source>
</evidence>
<dbReference type="GO" id="GO:1990063">
    <property type="term" value="C:Bam protein complex"/>
    <property type="evidence" value="ECO:0007669"/>
    <property type="project" value="TreeGrafter"/>
</dbReference>
<proteinExistence type="inferred from homology"/>
<name>A0A1H6UCI6_9GAMM</name>
<evidence type="ECO:0000256" key="2">
    <source>
        <dbReference type="ARBA" id="ARBA00023136"/>
    </source>
</evidence>
<dbReference type="InterPro" id="IPR039565">
    <property type="entry name" value="BamD-like"/>
</dbReference>
<dbReference type="PANTHER" id="PTHR37423:SF1">
    <property type="entry name" value="OUTER MEMBRANE PROTEIN ASSEMBLY FACTOR BAMD"/>
    <property type="match status" value="1"/>
</dbReference>
<feature type="signal peptide" evidence="7">
    <location>
        <begin position="1"/>
        <end position="26"/>
    </location>
</feature>
<comment type="function">
    <text evidence="6">Part of the outer membrane protein assembly complex, which is involved in assembly and insertion of beta-barrel proteins into the outer membrane.</text>
</comment>
<dbReference type="PROSITE" id="PS51257">
    <property type="entry name" value="PROKAR_LIPOPROTEIN"/>
    <property type="match status" value="1"/>
</dbReference>
<evidence type="ECO:0000256" key="1">
    <source>
        <dbReference type="ARBA" id="ARBA00022729"/>
    </source>
</evidence>
<dbReference type="Gene3D" id="1.25.40.10">
    <property type="entry name" value="Tetratricopeptide repeat domain"/>
    <property type="match status" value="1"/>
</dbReference>
<dbReference type="PANTHER" id="PTHR37423">
    <property type="entry name" value="SOLUBLE LYTIC MUREIN TRANSGLYCOSYLASE-RELATED"/>
    <property type="match status" value="1"/>
</dbReference>
<dbReference type="GO" id="GO:0043165">
    <property type="term" value="P:Gram-negative-bacterium-type cell outer membrane assembly"/>
    <property type="evidence" value="ECO:0007669"/>
    <property type="project" value="UniProtKB-UniRule"/>
</dbReference>
<dbReference type="InterPro" id="IPR011990">
    <property type="entry name" value="TPR-like_helical_dom_sf"/>
</dbReference>
<evidence type="ECO:0000256" key="7">
    <source>
        <dbReference type="SAM" id="SignalP"/>
    </source>
</evidence>
<dbReference type="STRING" id="64971.SAMN05421831_11653"/>
<evidence type="ECO:0000313" key="10">
    <source>
        <dbReference type="Proteomes" id="UP000242999"/>
    </source>
</evidence>
<comment type="subcellular location">
    <subcellularLocation>
        <location evidence="6">Cell outer membrane</location>
        <topology evidence="6">Lipid-anchor</topology>
    </subcellularLocation>
</comment>
<dbReference type="Proteomes" id="UP000242999">
    <property type="component" value="Unassembled WGS sequence"/>
</dbReference>
<dbReference type="RefSeq" id="WP_093312262.1">
    <property type="nucleotide sequence ID" value="NZ_FNYH01000016.1"/>
</dbReference>
<gene>
    <name evidence="6" type="primary">bamD</name>
    <name evidence="9" type="ORF">SAMN05421831_11653</name>
</gene>
<evidence type="ECO:0000256" key="6">
    <source>
        <dbReference type="HAMAP-Rule" id="MF_00922"/>
    </source>
</evidence>
<dbReference type="InterPro" id="IPR017689">
    <property type="entry name" value="BamD"/>
</dbReference>
<comment type="subunit">
    <text evidence="6">Part of the Bam complex.</text>
</comment>
<sequence>MPRILYCLPVCLWLLTGCATSTSWFANQSEQQVQTEALVYQEAQDALTEEDYTQALQKLQTLEARYPFGRYAEQVQLELIYTYYQLQNYDAAAVAAGRFIRLHPQHEQVDYAYYLRGLSSWSAGRHALEWLELIDISQRDPGATRDAYQDFSLLVRRYPQSPYAADAYQRLQFLKNLLARQEIYIGRYYLKRGAYVAAVNRGREVLEAYPDTPATRDALAVMAEAYTHLQQMAEAQTYIDLLQTHAPEHPQLSAQGFQPLYSADAPEKSMLQILTFDILK</sequence>
<feature type="domain" description="Outer membrane lipoprotein BamD-like" evidence="8">
    <location>
        <begin position="36"/>
        <end position="237"/>
    </location>
</feature>
<dbReference type="EMBL" id="FNYH01000016">
    <property type="protein sequence ID" value="SEI90123.1"/>
    <property type="molecule type" value="Genomic_DNA"/>
</dbReference>
<keyword evidence="5 6" id="KW-0449">Lipoprotein</keyword>
<evidence type="ECO:0000256" key="5">
    <source>
        <dbReference type="ARBA" id="ARBA00023288"/>
    </source>
</evidence>
<feature type="chain" id="PRO_5017491876" description="Outer membrane protein assembly factor BamD" evidence="7">
    <location>
        <begin position="27"/>
        <end position="280"/>
    </location>
</feature>
<protein>
    <recommendedName>
        <fullName evidence="6">Outer membrane protein assembly factor BamD</fullName>
    </recommendedName>
</protein>
<dbReference type="GO" id="GO:0051205">
    <property type="term" value="P:protein insertion into membrane"/>
    <property type="evidence" value="ECO:0007669"/>
    <property type="project" value="UniProtKB-UniRule"/>
</dbReference>
<dbReference type="NCBIfam" id="TIGR03302">
    <property type="entry name" value="OM_YfiO"/>
    <property type="match status" value="1"/>
</dbReference>
<organism evidence="9 10">
    <name type="scientific">Allopseudospirillum japonicum</name>
    <dbReference type="NCBI Taxonomy" id="64971"/>
    <lineage>
        <taxon>Bacteria</taxon>
        <taxon>Pseudomonadati</taxon>
        <taxon>Pseudomonadota</taxon>
        <taxon>Gammaproteobacteria</taxon>
        <taxon>Oceanospirillales</taxon>
        <taxon>Oceanospirillaceae</taxon>
        <taxon>Allopseudospirillum</taxon>
    </lineage>
</organism>
<evidence type="ECO:0000256" key="3">
    <source>
        <dbReference type="ARBA" id="ARBA00023139"/>
    </source>
</evidence>
<dbReference type="SUPFAM" id="SSF48452">
    <property type="entry name" value="TPR-like"/>
    <property type="match status" value="1"/>
</dbReference>
<keyword evidence="2 6" id="KW-0472">Membrane</keyword>
<dbReference type="HAMAP" id="MF_00922">
    <property type="entry name" value="OM_assembly_BamD"/>
    <property type="match status" value="1"/>
</dbReference>
<dbReference type="CDD" id="cd15830">
    <property type="entry name" value="BamD"/>
    <property type="match status" value="1"/>
</dbReference>
<dbReference type="OrthoDB" id="9779191at2"/>
<reference evidence="10" key="1">
    <citation type="submission" date="2016-10" db="EMBL/GenBank/DDBJ databases">
        <authorList>
            <person name="Varghese N."/>
            <person name="Submissions S."/>
        </authorList>
    </citation>
    <scope>NUCLEOTIDE SEQUENCE [LARGE SCALE GENOMIC DNA]</scope>
    <source>
        <strain evidence="10">DSM 7165</strain>
    </source>
</reference>
<evidence type="ECO:0000313" key="9">
    <source>
        <dbReference type="EMBL" id="SEI90123.1"/>
    </source>
</evidence>
<keyword evidence="4 6" id="KW-0998">Cell outer membrane</keyword>
<comment type="similarity">
    <text evidence="6">Belongs to the BamD family.</text>
</comment>
<dbReference type="AlphaFoldDB" id="A0A1H6UCI6"/>